<organism evidence="1 2">
    <name type="scientific">Portunus trituberculatus</name>
    <name type="common">Swimming crab</name>
    <name type="synonym">Neptunus trituberculatus</name>
    <dbReference type="NCBI Taxonomy" id="210409"/>
    <lineage>
        <taxon>Eukaryota</taxon>
        <taxon>Metazoa</taxon>
        <taxon>Ecdysozoa</taxon>
        <taxon>Arthropoda</taxon>
        <taxon>Crustacea</taxon>
        <taxon>Multicrustacea</taxon>
        <taxon>Malacostraca</taxon>
        <taxon>Eumalacostraca</taxon>
        <taxon>Eucarida</taxon>
        <taxon>Decapoda</taxon>
        <taxon>Pleocyemata</taxon>
        <taxon>Brachyura</taxon>
        <taxon>Eubrachyura</taxon>
        <taxon>Portunoidea</taxon>
        <taxon>Portunidae</taxon>
        <taxon>Portuninae</taxon>
        <taxon>Portunus</taxon>
    </lineage>
</organism>
<accession>A0A5B7HN47</accession>
<reference evidence="1 2" key="1">
    <citation type="submission" date="2019-05" db="EMBL/GenBank/DDBJ databases">
        <title>Another draft genome of Portunus trituberculatus and its Hox gene families provides insights of decapod evolution.</title>
        <authorList>
            <person name="Jeong J.-H."/>
            <person name="Song I."/>
            <person name="Kim S."/>
            <person name="Choi T."/>
            <person name="Kim D."/>
            <person name="Ryu S."/>
            <person name="Kim W."/>
        </authorList>
    </citation>
    <scope>NUCLEOTIDE SEQUENCE [LARGE SCALE GENOMIC DNA]</scope>
    <source>
        <tissue evidence="1">Muscle</tissue>
    </source>
</reference>
<gene>
    <name evidence="1" type="ORF">E2C01_065344</name>
</gene>
<comment type="caution">
    <text evidence="1">The sequence shown here is derived from an EMBL/GenBank/DDBJ whole genome shotgun (WGS) entry which is preliminary data.</text>
</comment>
<dbReference type="EMBL" id="VSRR010032251">
    <property type="protein sequence ID" value="MPC71075.1"/>
    <property type="molecule type" value="Genomic_DNA"/>
</dbReference>
<protein>
    <submittedName>
        <fullName evidence="1">Uncharacterized protein</fullName>
    </submittedName>
</protein>
<dbReference type="AlphaFoldDB" id="A0A5B7HN47"/>
<keyword evidence="2" id="KW-1185">Reference proteome</keyword>
<dbReference type="Proteomes" id="UP000324222">
    <property type="component" value="Unassembled WGS sequence"/>
</dbReference>
<sequence length="93" mass="10065">MTGSKSTSRMVTAYPPSLLARREGGKWVTSAGGRGGDGCKEGECGCCVGGVVSDLVQYFCCCKMLHITEKELDSRNFQHFIKNSGDKTQQPLE</sequence>
<evidence type="ECO:0000313" key="2">
    <source>
        <dbReference type="Proteomes" id="UP000324222"/>
    </source>
</evidence>
<evidence type="ECO:0000313" key="1">
    <source>
        <dbReference type="EMBL" id="MPC71075.1"/>
    </source>
</evidence>
<proteinExistence type="predicted"/>
<name>A0A5B7HN47_PORTR</name>